<keyword evidence="2" id="KW-0540">Nuclease</keyword>
<gene>
    <name evidence="2" type="ORF">ACTOB_002466</name>
</gene>
<sequence length="188" mass="20936">MSRDAFADRMEPWSEEEYLALGETHSRIELIDGSLWVSPAPNVPHQAISNQLIFRLHRPARDAGLRALPTINLRLAPGRIVIPDIVVGGGPRVATVGEATDVLLVCEITSPSNAATDRLQKRSFYAEAHIPWYLLVEPDFLDYESVTVRLFRLVDKGYVEHATAKQGETLTSELPFPLSISTDDLLDF</sequence>
<feature type="domain" description="Putative restriction endonuclease" evidence="1">
    <location>
        <begin position="16"/>
        <end position="180"/>
    </location>
</feature>
<evidence type="ECO:0000259" key="1">
    <source>
        <dbReference type="Pfam" id="PF05685"/>
    </source>
</evidence>
<proteinExistence type="predicted"/>
<dbReference type="Proteomes" id="UP001240150">
    <property type="component" value="Chromosome"/>
</dbReference>
<evidence type="ECO:0000313" key="3">
    <source>
        <dbReference type="Proteomes" id="UP001240150"/>
    </source>
</evidence>
<evidence type="ECO:0000313" key="2">
    <source>
        <dbReference type="EMBL" id="WIM98848.1"/>
    </source>
</evidence>
<dbReference type="Pfam" id="PF05685">
    <property type="entry name" value="Uma2"/>
    <property type="match status" value="1"/>
</dbReference>
<reference evidence="2 3" key="1">
    <citation type="submission" date="2023-06" db="EMBL/GenBank/DDBJ databases">
        <authorList>
            <person name="Yushchuk O."/>
            <person name="Binda E."/>
            <person name="Ruckert-Reed C."/>
            <person name="Fedorenko V."/>
            <person name="Kalinowski J."/>
            <person name="Marinelli F."/>
        </authorList>
    </citation>
    <scope>NUCLEOTIDE SEQUENCE [LARGE SCALE GENOMIC DNA]</scope>
    <source>
        <strain evidence="2 3">NRRL 3884</strain>
    </source>
</reference>
<protein>
    <submittedName>
        <fullName evidence="2">Uma2 family endonuclease</fullName>
    </submittedName>
</protein>
<dbReference type="SUPFAM" id="SSF52980">
    <property type="entry name" value="Restriction endonuclease-like"/>
    <property type="match status" value="1"/>
</dbReference>
<dbReference type="GO" id="GO:0004519">
    <property type="term" value="F:endonuclease activity"/>
    <property type="evidence" value="ECO:0007669"/>
    <property type="project" value="UniProtKB-KW"/>
</dbReference>
<dbReference type="PANTHER" id="PTHR35400">
    <property type="entry name" value="SLR1083 PROTEIN"/>
    <property type="match status" value="1"/>
</dbReference>
<dbReference type="InterPro" id="IPR011335">
    <property type="entry name" value="Restrct_endonuc-II-like"/>
</dbReference>
<keyword evidence="2" id="KW-0378">Hydrolase</keyword>
<name>A0ABY8WQK2_9ACTN</name>
<dbReference type="RefSeq" id="WP_284920267.1">
    <property type="nucleotide sequence ID" value="NZ_CP126980.1"/>
</dbReference>
<dbReference type="InterPro" id="IPR008538">
    <property type="entry name" value="Uma2"/>
</dbReference>
<keyword evidence="3" id="KW-1185">Reference proteome</keyword>
<dbReference type="Gene3D" id="3.90.1570.10">
    <property type="entry name" value="tt1808, chain A"/>
    <property type="match status" value="1"/>
</dbReference>
<keyword evidence="2" id="KW-0255">Endonuclease</keyword>
<dbReference type="CDD" id="cd06260">
    <property type="entry name" value="DUF820-like"/>
    <property type="match status" value="1"/>
</dbReference>
<dbReference type="InterPro" id="IPR012296">
    <property type="entry name" value="Nuclease_put_TT1808"/>
</dbReference>
<dbReference type="EMBL" id="CP126980">
    <property type="protein sequence ID" value="WIM98848.1"/>
    <property type="molecule type" value="Genomic_DNA"/>
</dbReference>
<accession>A0ABY8WQK2</accession>
<dbReference type="PANTHER" id="PTHR35400:SF3">
    <property type="entry name" value="SLL1072 PROTEIN"/>
    <property type="match status" value="1"/>
</dbReference>
<organism evidence="2 3">
    <name type="scientific">Actinoplanes oblitus</name>
    <dbReference type="NCBI Taxonomy" id="3040509"/>
    <lineage>
        <taxon>Bacteria</taxon>
        <taxon>Bacillati</taxon>
        <taxon>Actinomycetota</taxon>
        <taxon>Actinomycetes</taxon>
        <taxon>Micromonosporales</taxon>
        <taxon>Micromonosporaceae</taxon>
        <taxon>Actinoplanes</taxon>
    </lineage>
</organism>